<organism evidence="1 2">
    <name type="scientific">Polluticaenibacter yanchengensis</name>
    <dbReference type="NCBI Taxonomy" id="3014562"/>
    <lineage>
        <taxon>Bacteria</taxon>
        <taxon>Pseudomonadati</taxon>
        <taxon>Bacteroidota</taxon>
        <taxon>Chitinophagia</taxon>
        <taxon>Chitinophagales</taxon>
        <taxon>Chitinophagaceae</taxon>
        <taxon>Polluticaenibacter</taxon>
    </lineage>
</organism>
<gene>
    <name evidence="1" type="ORF">O3P16_07840</name>
</gene>
<reference evidence="1 2" key="1">
    <citation type="submission" date="2022-12" db="EMBL/GenBank/DDBJ databases">
        <title>Chitinophagaceae gen. sp. nov., a new member of the family Chitinophagaceae, isolated from soil in a chemical factory.</title>
        <authorList>
            <person name="Ke Z."/>
        </authorList>
    </citation>
    <scope>NUCLEOTIDE SEQUENCE [LARGE SCALE GENOMIC DNA]</scope>
    <source>
        <strain evidence="1 2">LY-5</strain>
    </source>
</reference>
<accession>A0ABT4UIU6</accession>
<dbReference type="RefSeq" id="WP_407031040.1">
    <property type="nucleotide sequence ID" value="NZ_JAQGEF010000007.1"/>
</dbReference>
<evidence type="ECO:0000313" key="2">
    <source>
        <dbReference type="Proteomes" id="UP001210231"/>
    </source>
</evidence>
<comment type="caution">
    <text evidence="1">The sequence shown here is derived from an EMBL/GenBank/DDBJ whole genome shotgun (WGS) entry which is preliminary data.</text>
</comment>
<dbReference type="Proteomes" id="UP001210231">
    <property type="component" value="Unassembled WGS sequence"/>
</dbReference>
<proteinExistence type="predicted"/>
<sequence length="73" mass="8224">MDSLIPINDYVIIKPFPKVQHTKNGIEMPIDSYVKSEVISGNGFKSGDEVVFTHSHVIESDSILFINSKYILQ</sequence>
<name>A0ABT4UIU6_9BACT</name>
<evidence type="ECO:0000313" key="1">
    <source>
        <dbReference type="EMBL" id="MDA3614715.1"/>
    </source>
</evidence>
<protein>
    <submittedName>
        <fullName evidence="1">Uncharacterized protein</fullName>
    </submittedName>
</protein>
<keyword evidence="2" id="KW-1185">Reference proteome</keyword>
<dbReference type="EMBL" id="JAQGEF010000007">
    <property type="protein sequence ID" value="MDA3614715.1"/>
    <property type="molecule type" value="Genomic_DNA"/>
</dbReference>